<evidence type="ECO:0000256" key="1">
    <source>
        <dbReference type="SAM" id="MobiDB-lite"/>
    </source>
</evidence>
<protein>
    <submittedName>
        <fullName evidence="2">Pre-mRNA-splicing factor CLF1</fullName>
    </submittedName>
</protein>
<name>A0A2P7YCF6_9PEZI</name>
<reference evidence="2 3" key="1">
    <citation type="submission" date="2017-05" db="EMBL/GenBank/DDBJ databases">
        <title>Draft genome sequence of Elsinoe australis.</title>
        <authorList>
            <person name="Cheng Q."/>
        </authorList>
    </citation>
    <scope>NUCLEOTIDE SEQUENCE [LARGE SCALE GENOMIC DNA]</scope>
    <source>
        <strain evidence="2 3">NL1</strain>
    </source>
</reference>
<sequence>MVTNLDTSRQLVTHRAPSISSRASSSRRHRQSRSHHESSPTSSQNEFPFFAQTGDVEISLSTANGRKEQRYLLHRLILAQNAGTFEDDLREDHPRAVEADPSSSLHQPRPVGPPHALIDGPPLDARSISAVARLPPSDRRRRWRYVLDWGNTDDSAVPILVQRTPTFMEESAPPPVSRNKPPVSNGAFFRSMANFSALNINPTQNNEASDPDEEVLRDYDNLFRIFYNYNPTLDDVNIANAYTECKALLHLAELYDALEVVGPRIDYHLLRFGNRLFKQIAKYPPSYLKLGYLARSKVIFAEALIHVVGQWPQGRPMLEGQTDPAVLDLVEDKVDVLEETKAKVEGKLFRLNLTTSRGDRVSPATGFVDWLAVSLFRQWLAENTTPAPATPAAPTSKDATRPPSSARPGSRTQSSSRDNRSSAAPPSSRALVPTSINGARTTAQPATPNFAQSGRIYRLLGSSNKDAYLPHDEIKRFLKCAPEGLYTRENLRRMEKKLDELKALAKDKVRPLVRNCLELDLVAAGLVSGETRSGSRDGGAGVLGYLTCTRVGEGDFPWED</sequence>
<feature type="compositionally biased region" description="Low complexity" evidence="1">
    <location>
        <begin position="14"/>
        <end position="24"/>
    </location>
</feature>
<comment type="caution">
    <text evidence="2">The sequence shown here is derived from an EMBL/GenBank/DDBJ whole genome shotgun (WGS) entry which is preliminary data.</text>
</comment>
<dbReference type="STRING" id="40998.A0A2P7YCF6"/>
<dbReference type="Proteomes" id="UP000243723">
    <property type="component" value="Unassembled WGS sequence"/>
</dbReference>
<gene>
    <name evidence="2" type="ORF">B9Z65_7530</name>
</gene>
<feature type="region of interest" description="Disordered" evidence="1">
    <location>
        <begin position="385"/>
        <end position="434"/>
    </location>
</feature>
<evidence type="ECO:0000313" key="2">
    <source>
        <dbReference type="EMBL" id="PSK33643.1"/>
    </source>
</evidence>
<feature type="compositionally biased region" description="Low complexity" evidence="1">
    <location>
        <begin position="410"/>
        <end position="430"/>
    </location>
</feature>
<accession>A0A2P7YCF6</accession>
<dbReference type="PANTHER" id="PTHR38119:SF1">
    <property type="entry name" value="BTB DOMAIN-CONTAINING PROTEIN"/>
    <property type="match status" value="1"/>
</dbReference>
<keyword evidence="3" id="KW-1185">Reference proteome</keyword>
<dbReference type="AlphaFoldDB" id="A0A2P7YCF6"/>
<dbReference type="EMBL" id="NHZQ01000448">
    <property type="protein sequence ID" value="PSK33643.1"/>
    <property type="molecule type" value="Genomic_DNA"/>
</dbReference>
<feature type="compositionally biased region" description="Polar residues" evidence="1">
    <location>
        <begin position="1"/>
        <end position="11"/>
    </location>
</feature>
<feature type="region of interest" description="Disordered" evidence="1">
    <location>
        <begin position="1"/>
        <end position="47"/>
    </location>
</feature>
<feature type="compositionally biased region" description="Low complexity" evidence="1">
    <location>
        <begin position="385"/>
        <end position="395"/>
    </location>
</feature>
<organism evidence="2 3">
    <name type="scientific">Elsinoe australis</name>
    <dbReference type="NCBI Taxonomy" id="40998"/>
    <lineage>
        <taxon>Eukaryota</taxon>
        <taxon>Fungi</taxon>
        <taxon>Dikarya</taxon>
        <taxon>Ascomycota</taxon>
        <taxon>Pezizomycotina</taxon>
        <taxon>Dothideomycetes</taxon>
        <taxon>Dothideomycetidae</taxon>
        <taxon>Myriangiales</taxon>
        <taxon>Elsinoaceae</taxon>
        <taxon>Elsinoe</taxon>
    </lineage>
</organism>
<dbReference type="OrthoDB" id="5280838at2759"/>
<proteinExistence type="predicted"/>
<evidence type="ECO:0000313" key="3">
    <source>
        <dbReference type="Proteomes" id="UP000243723"/>
    </source>
</evidence>
<feature type="region of interest" description="Disordered" evidence="1">
    <location>
        <begin position="94"/>
        <end position="123"/>
    </location>
</feature>
<dbReference type="PANTHER" id="PTHR38119">
    <property type="entry name" value="BTB DOMAIN-CONTAINING PROTEIN-RELATED"/>
    <property type="match status" value="1"/>
</dbReference>